<accession>E3QWB6</accession>
<feature type="region of interest" description="Disordered" evidence="1">
    <location>
        <begin position="1"/>
        <end position="36"/>
    </location>
</feature>
<feature type="region of interest" description="Disordered" evidence="1">
    <location>
        <begin position="65"/>
        <end position="94"/>
    </location>
</feature>
<sequence>MEKGPQQPTTLDHAEYLDNSPQSRLAAHHHPSTLDKHSMTCLRVWSAATSIRTNKAGRTCRFTGVVDSNYGRNSDGTGGEDANQTTSPPPLATPATAAALDNVYTQDCFTDNIHSYF</sequence>
<feature type="domain" description="DUF8213" evidence="2">
    <location>
        <begin position="38"/>
        <end position="117"/>
    </location>
</feature>
<dbReference type="InterPro" id="IPR058526">
    <property type="entry name" value="DUF8213"/>
</dbReference>
<dbReference type="VEuPathDB" id="FungiDB:GLRG_10294"/>
<name>E3QWB6_COLGM</name>
<dbReference type="AlphaFoldDB" id="E3QWB6"/>
<feature type="compositionally biased region" description="Polar residues" evidence="1">
    <location>
        <begin position="1"/>
        <end position="10"/>
    </location>
</feature>
<dbReference type="EMBL" id="GG697388">
    <property type="protein sequence ID" value="EFQ35150.1"/>
    <property type="molecule type" value="Genomic_DNA"/>
</dbReference>
<dbReference type="Proteomes" id="UP000008782">
    <property type="component" value="Unassembled WGS sequence"/>
</dbReference>
<dbReference type="HOGENOM" id="CLU_2084695_0_0_1"/>
<gene>
    <name evidence="3" type="ORF">GLRG_10294</name>
</gene>
<dbReference type="Pfam" id="PF26641">
    <property type="entry name" value="DUF8213"/>
    <property type="match status" value="1"/>
</dbReference>
<evidence type="ECO:0000313" key="4">
    <source>
        <dbReference type="Proteomes" id="UP000008782"/>
    </source>
</evidence>
<dbReference type="RefSeq" id="XP_008099170.1">
    <property type="nucleotide sequence ID" value="XM_008100979.1"/>
</dbReference>
<evidence type="ECO:0000313" key="3">
    <source>
        <dbReference type="EMBL" id="EFQ35150.1"/>
    </source>
</evidence>
<evidence type="ECO:0000256" key="1">
    <source>
        <dbReference type="SAM" id="MobiDB-lite"/>
    </source>
</evidence>
<dbReference type="OrthoDB" id="3660917at2759"/>
<evidence type="ECO:0000259" key="2">
    <source>
        <dbReference type="Pfam" id="PF26641"/>
    </source>
</evidence>
<keyword evidence="4" id="KW-1185">Reference proteome</keyword>
<organism evidence="4">
    <name type="scientific">Colletotrichum graminicola (strain M1.001 / M2 / FGSC 10212)</name>
    <name type="common">Maize anthracnose fungus</name>
    <name type="synonym">Glomerella graminicola</name>
    <dbReference type="NCBI Taxonomy" id="645133"/>
    <lineage>
        <taxon>Eukaryota</taxon>
        <taxon>Fungi</taxon>
        <taxon>Dikarya</taxon>
        <taxon>Ascomycota</taxon>
        <taxon>Pezizomycotina</taxon>
        <taxon>Sordariomycetes</taxon>
        <taxon>Hypocreomycetidae</taxon>
        <taxon>Glomerellales</taxon>
        <taxon>Glomerellaceae</taxon>
        <taxon>Colletotrichum</taxon>
        <taxon>Colletotrichum graminicola species complex</taxon>
    </lineage>
</organism>
<dbReference type="GeneID" id="24415659"/>
<reference evidence="4" key="1">
    <citation type="journal article" date="2012" name="Nat. Genet.">
        <title>Lifestyle transitions in plant pathogenic Colletotrichum fungi deciphered by genome and transcriptome analyses.</title>
        <authorList>
            <person name="O'Connell R.J."/>
            <person name="Thon M.R."/>
            <person name="Hacquard S."/>
            <person name="Amyotte S.G."/>
            <person name="Kleemann J."/>
            <person name="Torres M.F."/>
            <person name="Damm U."/>
            <person name="Buiate E.A."/>
            <person name="Epstein L."/>
            <person name="Alkan N."/>
            <person name="Altmueller J."/>
            <person name="Alvarado-Balderrama L."/>
            <person name="Bauser C.A."/>
            <person name="Becker C."/>
            <person name="Birren B.W."/>
            <person name="Chen Z."/>
            <person name="Choi J."/>
            <person name="Crouch J.A."/>
            <person name="Duvick J.P."/>
            <person name="Farman M.A."/>
            <person name="Gan P."/>
            <person name="Heiman D."/>
            <person name="Henrissat B."/>
            <person name="Howard R.J."/>
            <person name="Kabbage M."/>
            <person name="Koch C."/>
            <person name="Kracher B."/>
            <person name="Kubo Y."/>
            <person name="Law A.D."/>
            <person name="Lebrun M.-H."/>
            <person name="Lee Y.-H."/>
            <person name="Miyara I."/>
            <person name="Moore N."/>
            <person name="Neumann U."/>
            <person name="Nordstroem K."/>
            <person name="Panaccione D.G."/>
            <person name="Panstruga R."/>
            <person name="Place M."/>
            <person name="Proctor R.H."/>
            <person name="Prusky D."/>
            <person name="Rech G."/>
            <person name="Reinhardt R."/>
            <person name="Rollins J.A."/>
            <person name="Rounsley S."/>
            <person name="Schardl C.L."/>
            <person name="Schwartz D.C."/>
            <person name="Shenoy N."/>
            <person name="Shirasu K."/>
            <person name="Sikhakolli U.R."/>
            <person name="Stueber K."/>
            <person name="Sukno S.A."/>
            <person name="Sweigard J.A."/>
            <person name="Takano Y."/>
            <person name="Takahara H."/>
            <person name="Trail F."/>
            <person name="van der Does H.C."/>
            <person name="Voll L.M."/>
            <person name="Will I."/>
            <person name="Young S."/>
            <person name="Zeng Q."/>
            <person name="Zhang J."/>
            <person name="Zhou S."/>
            <person name="Dickman M.B."/>
            <person name="Schulze-Lefert P."/>
            <person name="Ver Loren van Themaat E."/>
            <person name="Ma L.-J."/>
            <person name="Vaillancourt L.J."/>
        </authorList>
    </citation>
    <scope>NUCLEOTIDE SEQUENCE [LARGE SCALE GENOMIC DNA]</scope>
    <source>
        <strain evidence="4">M1.001 / M2 / FGSC 10212</strain>
    </source>
</reference>
<protein>
    <recommendedName>
        <fullName evidence="2">DUF8213 domain-containing protein</fullName>
    </recommendedName>
</protein>
<proteinExistence type="predicted"/>